<comment type="caution">
    <text evidence="1">The sequence shown here is derived from an EMBL/GenBank/DDBJ whole genome shotgun (WGS) entry which is preliminary data.</text>
</comment>
<accession>A0A3L6ZLJ5</accession>
<dbReference type="InterPro" id="IPR037143">
    <property type="entry name" value="4-PPantetheinyl_Trfase_dom_sf"/>
</dbReference>
<dbReference type="GO" id="GO:0008897">
    <property type="term" value="F:holo-[acyl-carrier-protein] synthase activity"/>
    <property type="evidence" value="ECO:0007669"/>
    <property type="project" value="InterPro"/>
</dbReference>
<name>A0A3L6ZLJ5_9MICO</name>
<organism evidence="1 2">
    <name type="scientific">Mycetocola reblochoni</name>
    <dbReference type="NCBI Taxonomy" id="331618"/>
    <lineage>
        <taxon>Bacteria</taxon>
        <taxon>Bacillati</taxon>
        <taxon>Actinomycetota</taxon>
        <taxon>Actinomycetes</taxon>
        <taxon>Micrococcales</taxon>
        <taxon>Microbacteriaceae</taxon>
        <taxon>Mycetocola</taxon>
    </lineage>
</organism>
<dbReference type="GO" id="GO:0000287">
    <property type="term" value="F:magnesium ion binding"/>
    <property type="evidence" value="ECO:0007669"/>
    <property type="project" value="InterPro"/>
</dbReference>
<sequence length="109" mass="11523">MGIDVEPCSRSVSPAVIELLAPLAERDALTAWTAYEAIAKADGRGIGLPIGHLTHIPGSARWRVTGGEEYAVVHRELMTDSLLAVAWNNETPPVLAIATVDGISQPSIP</sequence>
<reference evidence="1 2" key="1">
    <citation type="submission" date="2018-10" db="EMBL/GenBank/DDBJ databases">
        <authorList>
            <person name="Li J."/>
        </authorList>
    </citation>
    <scope>NUCLEOTIDE SEQUENCE [LARGE SCALE GENOMIC DNA]</scope>
    <source>
        <strain evidence="1 2">JCM 30549</strain>
    </source>
</reference>
<dbReference type="SUPFAM" id="SSF56214">
    <property type="entry name" value="4'-phosphopantetheinyl transferase"/>
    <property type="match status" value="1"/>
</dbReference>
<gene>
    <name evidence="1" type="ORF">D9V30_09250</name>
</gene>
<dbReference type="EMBL" id="RCUW01000007">
    <property type="protein sequence ID" value="RLP68737.1"/>
    <property type="molecule type" value="Genomic_DNA"/>
</dbReference>
<keyword evidence="1" id="KW-0808">Transferase</keyword>
<evidence type="ECO:0000313" key="1">
    <source>
        <dbReference type="EMBL" id="RLP68737.1"/>
    </source>
</evidence>
<dbReference type="Proteomes" id="UP000275395">
    <property type="component" value="Unassembled WGS sequence"/>
</dbReference>
<proteinExistence type="predicted"/>
<evidence type="ECO:0000313" key="2">
    <source>
        <dbReference type="Proteomes" id="UP000275395"/>
    </source>
</evidence>
<dbReference type="AlphaFoldDB" id="A0A3L6ZLJ5"/>
<protein>
    <submittedName>
        <fullName evidence="1">4-phosphopantetheinyl transferase family protein</fullName>
    </submittedName>
</protein>